<evidence type="ECO:0000259" key="11">
    <source>
        <dbReference type="PROSITE" id="PS51038"/>
    </source>
</evidence>
<sequence>MMNRSASYRSSTPLQSWTSCTLELSSKASQTSTLFSIRQYVVRRPSTRCDYDGSPDERKWGPESNATSVAPPTPTGLQKHELDVLDGILKRLTDHRDEDGHDVAGAFQRMLNKRQIPAYFEIIKEPIAFSTIRSKIQKKQYKTYKEFVRDFALICHNAMVYNRPSSGVYSDAVTLEGLFKKELGKLVEENVLTEDEAELPDLGEIPPADPSPPPEPEDEEPDEPEDEDEDEEDEEEDDTDDDRPRGRRSKRARRSSAAARRDGKPDESNKDDPEAQKKRGRPPKVHTPMEARINTLLKGLRKYKNPGGELKILHFEKLPDKTVMPEYYQEIKQPIALDLIKRKAKRKKYQSVDAVLKDLDLMFENAKTYNLEDSQVYKDAVDLQKEAKLIAEQEKKKPDSDFVDEDGRLPLAEILYNGELWKVGDWIHLQNPNDVTKPIVAQIYRTWQDPEGQKWINACWYYRPEQTVHRFEKHFFENEVVKTGQYRDHKIEEVVDRCFVMFFTRYNKGRPRGFPSDKEVYVCEARYNEEKFRLNKIKTWASCVPDEVREKDYEMDLFDVPRKMKKVPSPIKHLLREDAKEDDPLPKPTWGAPNAPPIVGAVHRRPREANESPPPSPTPSPPPPTPEPVRRPVVSDRPRFDLQDVPMAGIQNNAPLPSPMANQTPVPSL</sequence>
<dbReference type="GO" id="GO:0016586">
    <property type="term" value="C:RSC-type complex"/>
    <property type="evidence" value="ECO:0007669"/>
    <property type="project" value="InterPro"/>
</dbReference>
<name>A0A8H4VSG4_9HELO</name>
<feature type="compositionally biased region" description="Basic and acidic residues" evidence="9">
    <location>
        <begin position="259"/>
        <end position="277"/>
    </location>
</feature>
<feature type="domain" description="Bromo" evidence="10">
    <location>
        <begin position="99"/>
        <end position="169"/>
    </location>
</feature>
<organism evidence="12 13">
    <name type="scientific">Cudoniella acicularis</name>
    <dbReference type="NCBI Taxonomy" id="354080"/>
    <lineage>
        <taxon>Eukaryota</taxon>
        <taxon>Fungi</taxon>
        <taxon>Dikarya</taxon>
        <taxon>Ascomycota</taxon>
        <taxon>Pezizomycotina</taxon>
        <taxon>Leotiomycetes</taxon>
        <taxon>Helotiales</taxon>
        <taxon>Tricladiaceae</taxon>
        <taxon>Cudoniella</taxon>
    </lineage>
</organism>
<dbReference type="InterPro" id="IPR037382">
    <property type="entry name" value="Rsc/polybromo"/>
</dbReference>
<dbReference type="PROSITE" id="PS50014">
    <property type="entry name" value="BROMODOMAIN_2"/>
    <property type="match status" value="2"/>
</dbReference>
<dbReference type="Gene3D" id="2.30.30.490">
    <property type="match status" value="1"/>
</dbReference>
<comment type="subcellular location">
    <subcellularLocation>
        <location evidence="1">Nucleus</location>
    </subcellularLocation>
</comment>
<keyword evidence="13" id="KW-1185">Reference proteome</keyword>
<evidence type="ECO:0000256" key="9">
    <source>
        <dbReference type="SAM" id="MobiDB-lite"/>
    </source>
</evidence>
<dbReference type="PANTHER" id="PTHR16062">
    <property type="entry name" value="SWI/SNF-RELATED"/>
    <property type="match status" value="1"/>
</dbReference>
<dbReference type="GO" id="GO:0006368">
    <property type="term" value="P:transcription elongation by RNA polymerase II"/>
    <property type="evidence" value="ECO:0007669"/>
    <property type="project" value="TreeGrafter"/>
</dbReference>
<dbReference type="GO" id="GO:0006338">
    <property type="term" value="P:chromatin remodeling"/>
    <property type="evidence" value="ECO:0007669"/>
    <property type="project" value="InterPro"/>
</dbReference>
<dbReference type="InterPro" id="IPR001487">
    <property type="entry name" value="Bromodomain"/>
</dbReference>
<dbReference type="GO" id="GO:0003682">
    <property type="term" value="F:chromatin binding"/>
    <property type="evidence" value="ECO:0007669"/>
    <property type="project" value="InterPro"/>
</dbReference>
<feature type="compositionally biased region" description="Basic residues" evidence="9">
    <location>
        <begin position="245"/>
        <end position="254"/>
    </location>
</feature>
<evidence type="ECO:0000256" key="1">
    <source>
        <dbReference type="ARBA" id="ARBA00004123"/>
    </source>
</evidence>
<feature type="region of interest" description="Disordered" evidence="9">
    <location>
        <begin position="576"/>
        <end position="669"/>
    </location>
</feature>
<evidence type="ECO:0000256" key="2">
    <source>
        <dbReference type="ARBA" id="ARBA00022737"/>
    </source>
</evidence>
<dbReference type="InterPro" id="IPR043151">
    <property type="entry name" value="BAH_sf"/>
</dbReference>
<feature type="domain" description="Bromo" evidence="10">
    <location>
        <begin position="315"/>
        <end position="377"/>
    </location>
</feature>
<dbReference type="InterPro" id="IPR001025">
    <property type="entry name" value="BAH_dom"/>
</dbReference>
<dbReference type="Proteomes" id="UP000566819">
    <property type="component" value="Unassembled WGS sequence"/>
</dbReference>
<dbReference type="CDD" id="cd05522">
    <property type="entry name" value="Bromo_Rsc1_2_II"/>
    <property type="match status" value="1"/>
</dbReference>
<evidence type="ECO:0000256" key="4">
    <source>
        <dbReference type="ARBA" id="ARBA00023015"/>
    </source>
</evidence>
<dbReference type="Pfam" id="PF01426">
    <property type="entry name" value="BAH"/>
    <property type="match status" value="1"/>
</dbReference>
<dbReference type="InterPro" id="IPR036427">
    <property type="entry name" value="Bromodomain-like_sf"/>
</dbReference>
<dbReference type="CDD" id="cd04369">
    <property type="entry name" value="Bromodomain"/>
    <property type="match status" value="1"/>
</dbReference>
<feature type="compositionally biased region" description="Basic and acidic residues" evidence="9">
    <location>
        <begin position="628"/>
        <end position="642"/>
    </location>
</feature>
<dbReference type="CDD" id="cd04717">
    <property type="entry name" value="BAH_polybromo"/>
    <property type="match status" value="1"/>
</dbReference>
<feature type="compositionally biased region" description="Basic and acidic residues" evidence="9">
    <location>
        <begin position="576"/>
        <end position="585"/>
    </location>
</feature>
<feature type="compositionally biased region" description="Basic and acidic residues" evidence="9">
    <location>
        <begin position="48"/>
        <end position="61"/>
    </location>
</feature>
<feature type="compositionally biased region" description="Polar residues" evidence="9">
    <location>
        <begin position="650"/>
        <end position="669"/>
    </location>
</feature>
<dbReference type="InterPro" id="IPR048047">
    <property type="entry name" value="RSC1/2_bromodom"/>
</dbReference>
<keyword evidence="6" id="KW-0804">Transcription</keyword>
<dbReference type="Gene3D" id="1.20.920.10">
    <property type="entry name" value="Bromodomain-like"/>
    <property type="match status" value="2"/>
</dbReference>
<dbReference type="FunFam" id="1.20.920.10:FF:000048">
    <property type="entry name" value="RSC complex subunit (RSC1), putative"/>
    <property type="match status" value="1"/>
</dbReference>
<dbReference type="PROSITE" id="PS51257">
    <property type="entry name" value="PROKAR_LIPOPROTEIN"/>
    <property type="match status" value="1"/>
</dbReference>
<evidence type="ECO:0000313" key="12">
    <source>
        <dbReference type="EMBL" id="KAF4618374.1"/>
    </source>
</evidence>
<evidence type="ECO:0000256" key="6">
    <source>
        <dbReference type="ARBA" id="ARBA00023163"/>
    </source>
</evidence>
<keyword evidence="2" id="KW-0677">Repeat</keyword>
<dbReference type="PANTHER" id="PTHR16062:SF21">
    <property type="entry name" value="CHROMATIN STRUCTURE-REMODELING COMPLEX SUBUNIT RSC1-RELATED"/>
    <property type="match status" value="1"/>
</dbReference>
<dbReference type="SMART" id="SM00297">
    <property type="entry name" value="BROMO"/>
    <property type="match status" value="2"/>
</dbReference>
<comment type="caution">
    <text evidence="12">The sequence shown here is derived from an EMBL/GenBank/DDBJ whole genome shotgun (WGS) entry which is preliminary data.</text>
</comment>
<dbReference type="FunFam" id="2.30.30.490:FF:000015">
    <property type="entry name" value="Chromatin structure-remodeling complex subunit RSC1"/>
    <property type="match status" value="1"/>
</dbReference>
<dbReference type="SMART" id="SM00439">
    <property type="entry name" value="BAH"/>
    <property type="match status" value="1"/>
</dbReference>
<keyword evidence="3" id="KW-0156">Chromatin regulator</keyword>
<evidence type="ECO:0000256" key="7">
    <source>
        <dbReference type="ARBA" id="ARBA00023242"/>
    </source>
</evidence>
<protein>
    <submittedName>
        <fullName evidence="12">Uncharacterized protein</fullName>
    </submittedName>
</protein>
<proteinExistence type="predicted"/>
<dbReference type="SUPFAM" id="SSF47370">
    <property type="entry name" value="Bromodomain"/>
    <property type="match status" value="2"/>
</dbReference>
<reference evidence="12 13" key="1">
    <citation type="submission" date="2020-03" db="EMBL/GenBank/DDBJ databases">
        <title>Draft Genome Sequence of Cudoniella acicularis.</title>
        <authorList>
            <person name="Buettner E."/>
            <person name="Kellner H."/>
        </authorList>
    </citation>
    <scope>NUCLEOTIDE SEQUENCE [LARGE SCALE GENOMIC DNA]</scope>
    <source>
        <strain evidence="12 13">DSM 108380</strain>
    </source>
</reference>
<evidence type="ECO:0000256" key="8">
    <source>
        <dbReference type="PROSITE-ProRule" id="PRU00035"/>
    </source>
</evidence>
<feature type="compositionally biased region" description="Pro residues" evidence="9">
    <location>
        <begin position="612"/>
        <end position="627"/>
    </location>
</feature>
<feature type="region of interest" description="Disordered" evidence="9">
    <location>
        <begin position="48"/>
        <end position="76"/>
    </location>
</feature>
<dbReference type="AlphaFoldDB" id="A0A8H4VSG4"/>
<dbReference type="EMBL" id="JAAMPI010002117">
    <property type="protein sequence ID" value="KAF4618374.1"/>
    <property type="molecule type" value="Genomic_DNA"/>
</dbReference>
<evidence type="ECO:0000256" key="5">
    <source>
        <dbReference type="ARBA" id="ARBA00023117"/>
    </source>
</evidence>
<keyword evidence="5 8" id="KW-0103">Bromodomain</keyword>
<keyword evidence="7" id="KW-0539">Nucleus</keyword>
<feature type="region of interest" description="Disordered" evidence="9">
    <location>
        <begin position="195"/>
        <end position="291"/>
    </location>
</feature>
<accession>A0A8H4VSG4</accession>
<feature type="domain" description="BAH" evidence="11">
    <location>
        <begin position="419"/>
        <end position="538"/>
    </location>
</feature>
<dbReference type="PROSITE" id="PS51038">
    <property type="entry name" value="BAH"/>
    <property type="match status" value="1"/>
</dbReference>
<gene>
    <name evidence="12" type="ORF">G7Y89_g14929</name>
</gene>
<evidence type="ECO:0000256" key="3">
    <source>
        <dbReference type="ARBA" id="ARBA00022853"/>
    </source>
</evidence>
<dbReference type="PRINTS" id="PR00503">
    <property type="entry name" value="BROMODOMAIN"/>
</dbReference>
<keyword evidence="4" id="KW-0805">Transcription regulation</keyword>
<feature type="compositionally biased region" description="Acidic residues" evidence="9">
    <location>
        <begin position="215"/>
        <end position="241"/>
    </location>
</feature>
<evidence type="ECO:0000313" key="13">
    <source>
        <dbReference type="Proteomes" id="UP000566819"/>
    </source>
</evidence>
<evidence type="ECO:0000259" key="10">
    <source>
        <dbReference type="PROSITE" id="PS50014"/>
    </source>
</evidence>
<dbReference type="OrthoDB" id="1742084at2759"/>
<dbReference type="Pfam" id="PF00439">
    <property type="entry name" value="Bromodomain"/>
    <property type="match status" value="2"/>
</dbReference>